<dbReference type="EMBL" id="EQ979265">
    <property type="protein sequence ID" value="EEF25629.1"/>
    <property type="molecule type" value="Genomic_DNA"/>
</dbReference>
<gene>
    <name evidence="1" type="ORF">RCOM_0314330</name>
</gene>
<dbReference type="InParanoid" id="B9TET4"/>
<keyword evidence="2" id="KW-1185">Reference proteome</keyword>
<accession>B9TET4</accession>
<name>B9TET4_RICCO</name>
<reference evidence="2" key="1">
    <citation type="journal article" date="2010" name="Nat. Biotechnol.">
        <title>Draft genome sequence of the oilseed species Ricinus communis.</title>
        <authorList>
            <person name="Chan A.P."/>
            <person name="Crabtree J."/>
            <person name="Zhao Q."/>
            <person name="Lorenzi H."/>
            <person name="Orvis J."/>
            <person name="Puiu D."/>
            <person name="Melake-Berhan A."/>
            <person name="Jones K.M."/>
            <person name="Redman J."/>
            <person name="Chen G."/>
            <person name="Cahoon E.B."/>
            <person name="Gedil M."/>
            <person name="Stanke M."/>
            <person name="Haas B.J."/>
            <person name="Wortman J.R."/>
            <person name="Fraser-Liggett C.M."/>
            <person name="Ravel J."/>
            <person name="Rabinowicz P.D."/>
        </authorList>
    </citation>
    <scope>NUCLEOTIDE SEQUENCE [LARGE SCALE GENOMIC DNA]</scope>
    <source>
        <strain evidence="2">cv. Hale</strain>
    </source>
</reference>
<proteinExistence type="predicted"/>
<evidence type="ECO:0000313" key="1">
    <source>
        <dbReference type="EMBL" id="EEF25629.1"/>
    </source>
</evidence>
<dbReference type="AlphaFoldDB" id="B9TET4"/>
<evidence type="ECO:0000313" key="2">
    <source>
        <dbReference type="Proteomes" id="UP000008311"/>
    </source>
</evidence>
<protein>
    <submittedName>
        <fullName evidence="1">Uncharacterized protein</fullName>
    </submittedName>
</protein>
<organism evidence="1 2">
    <name type="scientific">Ricinus communis</name>
    <name type="common">Castor bean</name>
    <dbReference type="NCBI Taxonomy" id="3988"/>
    <lineage>
        <taxon>Eukaryota</taxon>
        <taxon>Viridiplantae</taxon>
        <taxon>Streptophyta</taxon>
        <taxon>Embryophyta</taxon>
        <taxon>Tracheophyta</taxon>
        <taxon>Spermatophyta</taxon>
        <taxon>Magnoliopsida</taxon>
        <taxon>eudicotyledons</taxon>
        <taxon>Gunneridae</taxon>
        <taxon>Pentapetalae</taxon>
        <taxon>rosids</taxon>
        <taxon>fabids</taxon>
        <taxon>Malpighiales</taxon>
        <taxon>Euphorbiaceae</taxon>
        <taxon>Acalyphoideae</taxon>
        <taxon>Acalypheae</taxon>
        <taxon>Ricinus</taxon>
    </lineage>
</organism>
<dbReference type="Proteomes" id="UP000008311">
    <property type="component" value="Unassembled WGS sequence"/>
</dbReference>
<sequence length="303" mass="33330">MSYPQSGVVVKQSSTLTTLLASAYAPCPGFGGACSGTARWEPAKGHVPRGFCGAGGPLDEVRLVLVCAEPGDPHPDESHGADGAVSGQLESASQYAWRAVRDGTDKFHRNPRLILDLCWPDTDFDTQMQWTWITDSVLCSARVERGHVPVKMARECATRYLAPQLRLMKNAIVVVLGNKAQHRMTLAGIKGFECAGAAAPPHGNTNAARESWVRIANVVRARFPTESRYSEAQREWCRQYREATGFEPMMRGFEQGEATFGEAVSNSIHIYRQHANEVIARLQDSLRNENRETAIGMPRQAFG</sequence>